<keyword evidence="4 5" id="KW-0472">Membrane</keyword>
<evidence type="ECO:0000256" key="2">
    <source>
        <dbReference type="ARBA" id="ARBA00022692"/>
    </source>
</evidence>
<feature type="domain" description="GtrA/DPMS transmembrane" evidence="6">
    <location>
        <begin position="31"/>
        <end position="124"/>
    </location>
</feature>
<protein>
    <submittedName>
        <fullName evidence="7">Putative flippase GtrA (Transmembrane translocase of bactoprenol-linked glucose)</fullName>
    </submittedName>
</protein>
<dbReference type="InterPro" id="IPR007267">
    <property type="entry name" value="GtrA_DPMS_TM"/>
</dbReference>
<feature type="transmembrane region" description="Helical" evidence="5">
    <location>
        <begin position="160"/>
        <end position="178"/>
    </location>
</feature>
<organism evidence="7 8">
    <name type="scientific">Bryocella elongata</name>
    <dbReference type="NCBI Taxonomy" id="863522"/>
    <lineage>
        <taxon>Bacteria</taxon>
        <taxon>Pseudomonadati</taxon>
        <taxon>Acidobacteriota</taxon>
        <taxon>Terriglobia</taxon>
        <taxon>Terriglobales</taxon>
        <taxon>Acidobacteriaceae</taxon>
        <taxon>Bryocella</taxon>
    </lineage>
</organism>
<gene>
    <name evidence="7" type="ORF">SAMN05421819_0348</name>
</gene>
<dbReference type="Proteomes" id="UP000236728">
    <property type="component" value="Unassembled WGS sequence"/>
</dbReference>
<evidence type="ECO:0000256" key="3">
    <source>
        <dbReference type="ARBA" id="ARBA00022989"/>
    </source>
</evidence>
<dbReference type="OrthoDB" id="9812049at2"/>
<evidence type="ECO:0000256" key="4">
    <source>
        <dbReference type="ARBA" id="ARBA00023136"/>
    </source>
</evidence>
<keyword evidence="3 5" id="KW-1133">Transmembrane helix</keyword>
<dbReference type="Pfam" id="PF04138">
    <property type="entry name" value="GtrA_DPMS_TM"/>
    <property type="match status" value="1"/>
</dbReference>
<name>A0A1H5ST57_9BACT</name>
<evidence type="ECO:0000313" key="8">
    <source>
        <dbReference type="Proteomes" id="UP000236728"/>
    </source>
</evidence>
<reference evidence="7 8" key="1">
    <citation type="submission" date="2016-10" db="EMBL/GenBank/DDBJ databases">
        <authorList>
            <person name="de Groot N.N."/>
        </authorList>
    </citation>
    <scope>NUCLEOTIDE SEQUENCE [LARGE SCALE GENOMIC DNA]</scope>
    <source>
        <strain evidence="7 8">DSM 22489</strain>
    </source>
</reference>
<feature type="transmembrane region" description="Helical" evidence="5">
    <location>
        <begin position="62"/>
        <end position="82"/>
    </location>
</feature>
<evidence type="ECO:0000256" key="1">
    <source>
        <dbReference type="ARBA" id="ARBA00004141"/>
    </source>
</evidence>
<feature type="transmembrane region" description="Helical" evidence="5">
    <location>
        <begin position="29"/>
        <end position="50"/>
    </location>
</feature>
<feature type="transmembrane region" description="Helical" evidence="5">
    <location>
        <begin position="131"/>
        <end position="148"/>
    </location>
</feature>
<evidence type="ECO:0000256" key="5">
    <source>
        <dbReference type="SAM" id="Phobius"/>
    </source>
</evidence>
<dbReference type="GO" id="GO:0016020">
    <property type="term" value="C:membrane"/>
    <property type="evidence" value="ECO:0007669"/>
    <property type="project" value="UniProtKB-SubCell"/>
</dbReference>
<comment type="subcellular location">
    <subcellularLocation>
        <location evidence="1">Membrane</location>
        <topology evidence="1">Multi-pass membrane protein</topology>
    </subcellularLocation>
</comment>
<evidence type="ECO:0000259" key="6">
    <source>
        <dbReference type="Pfam" id="PF04138"/>
    </source>
</evidence>
<dbReference type="AlphaFoldDB" id="A0A1H5ST57"/>
<evidence type="ECO:0000313" key="7">
    <source>
        <dbReference type="EMBL" id="SEF53813.1"/>
    </source>
</evidence>
<keyword evidence="2 5" id="KW-0812">Transmembrane</keyword>
<keyword evidence="8" id="KW-1185">Reference proteome</keyword>
<proteinExistence type="predicted"/>
<feature type="transmembrane region" description="Helical" evidence="5">
    <location>
        <begin position="103"/>
        <end position="125"/>
    </location>
</feature>
<sequence>MNSGVETVPNAPEPSLWTRLRQHFPPGQFLRYVGVGLFNTAFGYTCFAILNYLFHRSNVPASYMYAAVLANILSITVAYLGYKFFVFQTRGNYLREWMKAMGVYGVAAIPGLIVLAPLVQLIAWLLRGRVFALPLPVVQLSALHFAVVQRSFAGKDAAPYLANLLLTGFTVISSFIGHKKVTFRESKS</sequence>
<dbReference type="GO" id="GO:0000271">
    <property type="term" value="P:polysaccharide biosynthetic process"/>
    <property type="evidence" value="ECO:0007669"/>
    <property type="project" value="InterPro"/>
</dbReference>
<dbReference type="EMBL" id="FNVA01000001">
    <property type="protein sequence ID" value="SEF53813.1"/>
    <property type="molecule type" value="Genomic_DNA"/>
</dbReference>
<dbReference type="RefSeq" id="WP_103931292.1">
    <property type="nucleotide sequence ID" value="NZ_FNVA01000001.1"/>
</dbReference>
<accession>A0A1H5ST57</accession>